<dbReference type="EMBL" id="CM009749">
    <property type="protein sequence ID" value="PUZ77846.1"/>
    <property type="molecule type" value="Genomic_DNA"/>
</dbReference>
<proteinExistence type="predicted"/>
<gene>
    <name evidence="1" type="ORF">GQ55_1G405500</name>
</gene>
<organism evidence="1 2">
    <name type="scientific">Panicum hallii var. hallii</name>
    <dbReference type="NCBI Taxonomy" id="1504633"/>
    <lineage>
        <taxon>Eukaryota</taxon>
        <taxon>Viridiplantae</taxon>
        <taxon>Streptophyta</taxon>
        <taxon>Embryophyta</taxon>
        <taxon>Tracheophyta</taxon>
        <taxon>Spermatophyta</taxon>
        <taxon>Magnoliopsida</taxon>
        <taxon>Liliopsida</taxon>
        <taxon>Poales</taxon>
        <taxon>Poaceae</taxon>
        <taxon>PACMAD clade</taxon>
        <taxon>Panicoideae</taxon>
        <taxon>Panicodae</taxon>
        <taxon>Paniceae</taxon>
        <taxon>Panicinae</taxon>
        <taxon>Panicum</taxon>
        <taxon>Panicum sect. Panicum</taxon>
    </lineage>
</organism>
<dbReference type="Gramene" id="PUZ77846">
    <property type="protein sequence ID" value="PUZ77846"/>
    <property type="gene ID" value="GQ55_1G405500"/>
</dbReference>
<dbReference type="Proteomes" id="UP000244336">
    <property type="component" value="Chromosome 1"/>
</dbReference>
<keyword evidence="2" id="KW-1185">Reference proteome</keyword>
<protein>
    <submittedName>
        <fullName evidence="1">Uncharacterized protein</fullName>
    </submittedName>
</protein>
<reference evidence="1 2" key="1">
    <citation type="submission" date="2018-04" db="EMBL/GenBank/DDBJ databases">
        <title>WGS assembly of Panicum hallii var. hallii HAL2.</title>
        <authorList>
            <person name="Lovell J."/>
            <person name="Jenkins J."/>
            <person name="Lowry D."/>
            <person name="Mamidi S."/>
            <person name="Sreedasyam A."/>
            <person name="Weng X."/>
            <person name="Barry K."/>
            <person name="Bonette J."/>
            <person name="Campitelli B."/>
            <person name="Daum C."/>
            <person name="Gordon S."/>
            <person name="Gould B."/>
            <person name="Lipzen A."/>
            <person name="MacQueen A."/>
            <person name="Palacio-Mejia J."/>
            <person name="Plott C."/>
            <person name="Shakirov E."/>
            <person name="Shu S."/>
            <person name="Yoshinaga Y."/>
            <person name="Zane M."/>
            <person name="Rokhsar D."/>
            <person name="Grimwood J."/>
            <person name="Schmutz J."/>
            <person name="Juenger T."/>
        </authorList>
    </citation>
    <scope>NUCLEOTIDE SEQUENCE [LARGE SCALE GENOMIC DNA]</scope>
    <source>
        <strain evidence="2">cv. HAL2</strain>
    </source>
</reference>
<dbReference type="AlphaFoldDB" id="A0A2T7FCQ0"/>
<evidence type="ECO:0000313" key="2">
    <source>
        <dbReference type="Proteomes" id="UP000244336"/>
    </source>
</evidence>
<accession>A0A2T7FCQ0</accession>
<sequence length="49" mass="5228">MLGHWKTPCATRLVNWSSTAITPAVAAADPASFVCLGQSFSLGLLRFSF</sequence>
<name>A0A2T7FCQ0_9POAL</name>
<evidence type="ECO:0000313" key="1">
    <source>
        <dbReference type="EMBL" id="PUZ77846.1"/>
    </source>
</evidence>